<organism evidence="7 8">
    <name type="scientific">Nocardioides ginsengisoli</name>
    <dbReference type="NCBI Taxonomy" id="363868"/>
    <lineage>
        <taxon>Bacteria</taxon>
        <taxon>Bacillati</taxon>
        <taxon>Actinomycetota</taxon>
        <taxon>Actinomycetes</taxon>
        <taxon>Propionibacteriales</taxon>
        <taxon>Nocardioidaceae</taxon>
        <taxon>Nocardioides</taxon>
    </lineage>
</organism>
<evidence type="ECO:0000259" key="5">
    <source>
        <dbReference type="Pfam" id="PF02775"/>
    </source>
</evidence>
<keyword evidence="2 3" id="KW-0786">Thiamine pyrophosphate</keyword>
<evidence type="ECO:0000313" key="8">
    <source>
        <dbReference type="Proteomes" id="UP001597229"/>
    </source>
</evidence>
<accession>A0ABW3VVI1</accession>
<dbReference type="InterPro" id="IPR029061">
    <property type="entry name" value="THDP-binding"/>
</dbReference>
<dbReference type="InterPro" id="IPR012000">
    <property type="entry name" value="Thiamin_PyroP_enz_cen_dom"/>
</dbReference>
<dbReference type="InterPro" id="IPR011766">
    <property type="entry name" value="TPP_enzyme_TPP-bd"/>
</dbReference>
<name>A0ABW3VVI1_9ACTN</name>
<dbReference type="SUPFAM" id="SSF52467">
    <property type="entry name" value="DHS-like NAD/FAD-binding domain"/>
    <property type="match status" value="1"/>
</dbReference>
<dbReference type="Pfam" id="PF02776">
    <property type="entry name" value="TPP_enzyme_N"/>
    <property type="match status" value="1"/>
</dbReference>
<dbReference type="Gene3D" id="3.40.50.970">
    <property type="match status" value="2"/>
</dbReference>
<dbReference type="Pfam" id="PF02775">
    <property type="entry name" value="TPP_enzyme_C"/>
    <property type="match status" value="1"/>
</dbReference>
<evidence type="ECO:0000259" key="4">
    <source>
        <dbReference type="Pfam" id="PF00205"/>
    </source>
</evidence>
<sequence>MAEQGGDRLVADLVVERLRAWGVPRVFGYSGDGINGLMGALRRAGGDPAFVQARHEENAALMATGHAKYTGGVGVVVTTQGPGAVHTLNGLYDAKLDHQPVVAIVGQQPTTALGSEYQQEIDLTTLFKDVAAQYVQAVLAPEQAGMVLDRAFRTALATRSPCVVVLPHDVQVEPAPAVPPHEHGVVPTAPQWRPPRVVPADDDLAEAAAVLDAGERVAVLVGQGARDAGDLVRSVAERLGAGVATSLLGKPWWDETLPFSCGVMGHLGTTASAWLMEHCDTLLMIGTNDPWTEFYPAPGQARAVQIDLDGRHLGNRYPVEVGLVGDAAETLTALLPMLGERSDRSWRTQVVGQVERWRRIAEERADAAAAPLNPEYVVRALAPRLPADAQVSVDVGSVVYWYARHLTLPPGVPAHLSSTLASMGSGLPYALAAKLAAPDRPVVTLVGDGAMQMNGIAELVTVASRWRDWADPRLVVLVLHNGDLAEVTWEQRETEGDPRYDVSQSLPDFPYAGYADLLGLTGIRVEAGDDVGAAWDRALAADRPVVLEAVVDPDVPLLPPFPVGEAKLDSFHRALDQEDDGARARALLDRQAAQESG</sequence>
<proteinExistence type="inferred from homology"/>
<feature type="domain" description="Thiamine pyrophosphate enzyme TPP-binding" evidence="5">
    <location>
        <begin position="394"/>
        <end position="548"/>
    </location>
</feature>
<dbReference type="NCBIfam" id="NF006129">
    <property type="entry name" value="PRK08273.1"/>
    <property type="match status" value="1"/>
</dbReference>
<reference evidence="8" key="1">
    <citation type="journal article" date="2019" name="Int. J. Syst. Evol. Microbiol.">
        <title>The Global Catalogue of Microorganisms (GCM) 10K type strain sequencing project: providing services to taxonomists for standard genome sequencing and annotation.</title>
        <authorList>
            <consortium name="The Broad Institute Genomics Platform"/>
            <consortium name="The Broad Institute Genome Sequencing Center for Infectious Disease"/>
            <person name="Wu L."/>
            <person name="Ma J."/>
        </authorList>
    </citation>
    <scope>NUCLEOTIDE SEQUENCE [LARGE SCALE GENOMIC DNA]</scope>
    <source>
        <strain evidence="8">CCUG 52478</strain>
    </source>
</reference>
<protein>
    <submittedName>
        <fullName evidence="7">Thiamine pyrophosphate-requiring protein</fullName>
    </submittedName>
</protein>
<dbReference type="Pfam" id="PF00205">
    <property type="entry name" value="TPP_enzyme_M"/>
    <property type="match status" value="1"/>
</dbReference>
<dbReference type="InterPro" id="IPR029035">
    <property type="entry name" value="DHS-like_NAD/FAD-binding_dom"/>
</dbReference>
<evidence type="ECO:0000256" key="3">
    <source>
        <dbReference type="RuleBase" id="RU362132"/>
    </source>
</evidence>
<feature type="domain" description="Thiamine pyrophosphate enzyme central" evidence="4">
    <location>
        <begin position="204"/>
        <end position="334"/>
    </location>
</feature>
<dbReference type="RefSeq" id="WP_367920389.1">
    <property type="nucleotide sequence ID" value="NZ_BAABAC010000031.1"/>
</dbReference>
<dbReference type="InterPro" id="IPR047212">
    <property type="entry name" value="TPP_POXB-like"/>
</dbReference>
<dbReference type="InterPro" id="IPR047210">
    <property type="entry name" value="TPP_PYR_POXB-like"/>
</dbReference>
<evidence type="ECO:0000256" key="1">
    <source>
        <dbReference type="ARBA" id="ARBA00007812"/>
    </source>
</evidence>
<dbReference type="EMBL" id="JBHTLX010000006">
    <property type="protein sequence ID" value="MFD1247086.1"/>
    <property type="molecule type" value="Genomic_DNA"/>
</dbReference>
<comment type="caution">
    <text evidence="7">The sequence shown here is derived from an EMBL/GenBank/DDBJ whole genome shotgun (WGS) entry which is preliminary data.</text>
</comment>
<dbReference type="InterPro" id="IPR047211">
    <property type="entry name" value="POXB-like"/>
</dbReference>
<keyword evidence="8" id="KW-1185">Reference proteome</keyword>
<dbReference type="Gene3D" id="3.40.50.1220">
    <property type="entry name" value="TPP-binding domain"/>
    <property type="match status" value="1"/>
</dbReference>
<dbReference type="SUPFAM" id="SSF52518">
    <property type="entry name" value="Thiamin diphosphate-binding fold (THDP-binding)"/>
    <property type="match status" value="2"/>
</dbReference>
<dbReference type="InterPro" id="IPR012001">
    <property type="entry name" value="Thiamin_PyroP_enz_TPP-bd_dom"/>
</dbReference>
<gene>
    <name evidence="7" type="ORF">ACFQ3F_04745</name>
</gene>
<evidence type="ECO:0000259" key="6">
    <source>
        <dbReference type="Pfam" id="PF02776"/>
    </source>
</evidence>
<dbReference type="CDD" id="cd02014">
    <property type="entry name" value="TPP_POX"/>
    <property type="match status" value="1"/>
</dbReference>
<comment type="similarity">
    <text evidence="1 3">Belongs to the TPP enzyme family.</text>
</comment>
<dbReference type="PANTHER" id="PTHR42981">
    <property type="entry name" value="PYRUVATE DEHYDROGENASE [UBIQUINONE]"/>
    <property type="match status" value="1"/>
</dbReference>
<evidence type="ECO:0000256" key="2">
    <source>
        <dbReference type="ARBA" id="ARBA00023052"/>
    </source>
</evidence>
<dbReference type="Proteomes" id="UP001597229">
    <property type="component" value="Unassembled WGS sequence"/>
</dbReference>
<dbReference type="PANTHER" id="PTHR42981:SF2">
    <property type="entry name" value="PYRUVATE DEHYDROGENASE [UBIQUINONE]"/>
    <property type="match status" value="1"/>
</dbReference>
<dbReference type="CDD" id="cd07039">
    <property type="entry name" value="TPP_PYR_POX"/>
    <property type="match status" value="1"/>
</dbReference>
<feature type="domain" description="Thiamine pyrophosphate enzyme N-terminal TPP-binding" evidence="6">
    <location>
        <begin position="10"/>
        <end position="124"/>
    </location>
</feature>
<dbReference type="InterPro" id="IPR000399">
    <property type="entry name" value="TPP-bd_CS"/>
</dbReference>
<dbReference type="PROSITE" id="PS00187">
    <property type="entry name" value="TPP_ENZYMES"/>
    <property type="match status" value="1"/>
</dbReference>
<evidence type="ECO:0000313" key="7">
    <source>
        <dbReference type="EMBL" id="MFD1247086.1"/>
    </source>
</evidence>